<dbReference type="AlphaFoldDB" id="A0A016T0F1"/>
<keyword evidence="2" id="KW-1185">Reference proteome</keyword>
<protein>
    <submittedName>
        <fullName evidence="1">Uncharacterized protein</fullName>
    </submittedName>
</protein>
<comment type="caution">
    <text evidence="1">The sequence shown here is derived from an EMBL/GenBank/DDBJ whole genome shotgun (WGS) entry which is preliminary data.</text>
</comment>
<dbReference type="EMBL" id="JARK01001488">
    <property type="protein sequence ID" value="EYB96177.1"/>
    <property type="molecule type" value="Genomic_DNA"/>
</dbReference>
<evidence type="ECO:0000313" key="1">
    <source>
        <dbReference type="EMBL" id="EYB96177.1"/>
    </source>
</evidence>
<sequence length="71" mass="8423">MCNSPHRTHYVPLRNLAYRGKFSPTKKYSCETPIMDVAPNHFPQITLNPRRQQCYFSIFQKNEADLNTIRH</sequence>
<evidence type="ECO:0000313" key="2">
    <source>
        <dbReference type="Proteomes" id="UP000024635"/>
    </source>
</evidence>
<dbReference type="Proteomes" id="UP000024635">
    <property type="component" value="Unassembled WGS sequence"/>
</dbReference>
<reference evidence="2" key="1">
    <citation type="journal article" date="2015" name="Nat. Genet.">
        <title>The genome and transcriptome of the zoonotic hookworm Ancylostoma ceylanicum identify infection-specific gene families.</title>
        <authorList>
            <person name="Schwarz E.M."/>
            <person name="Hu Y."/>
            <person name="Antoshechkin I."/>
            <person name="Miller M.M."/>
            <person name="Sternberg P.W."/>
            <person name="Aroian R.V."/>
        </authorList>
    </citation>
    <scope>NUCLEOTIDE SEQUENCE</scope>
    <source>
        <strain evidence="2">HY135</strain>
    </source>
</reference>
<accession>A0A016T0F1</accession>
<proteinExistence type="predicted"/>
<gene>
    <name evidence="1" type="primary">Acey_s0152.g2853</name>
    <name evidence="1" type="ORF">Y032_0152g2853</name>
</gene>
<name>A0A016T0F1_9BILA</name>
<organism evidence="1 2">
    <name type="scientific">Ancylostoma ceylanicum</name>
    <dbReference type="NCBI Taxonomy" id="53326"/>
    <lineage>
        <taxon>Eukaryota</taxon>
        <taxon>Metazoa</taxon>
        <taxon>Ecdysozoa</taxon>
        <taxon>Nematoda</taxon>
        <taxon>Chromadorea</taxon>
        <taxon>Rhabditida</taxon>
        <taxon>Rhabditina</taxon>
        <taxon>Rhabditomorpha</taxon>
        <taxon>Strongyloidea</taxon>
        <taxon>Ancylostomatidae</taxon>
        <taxon>Ancylostomatinae</taxon>
        <taxon>Ancylostoma</taxon>
    </lineage>
</organism>